<dbReference type="PROSITE" id="PS51841">
    <property type="entry name" value="LTD"/>
    <property type="match status" value="1"/>
</dbReference>
<dbReference type="InterPro" id="IPR001322">
    <property type="entry name" value="Lamin_tail_dom"/>
</dbReference>
<dbReference type="GO" id="GO:0005635">
    <property type="term" value="C:nuclear envelope"/>
    <property type="evidence" value="ECO:0007669"/>
    <property type="project" value="TreeGrafter"/>
</dbReference>
<dbReference type="Proteomes" id="UP000593567">
    <property type="component" value="Unassembled WGS sequence"/>
</dbReference>
<evidence type="ECO:0000259" key="2">
    <source>
        <dbReference type="PROSITE" id="PS51841"/>
    </source>
</evidence>
<evidence type="ECO:0000313" key="3">
    <source>
        <dbReference type="EMBL" id="KAF6019498.1"/>
    </source>
</evidence>
<dbReference type="OrthoDB" id="102442at2759"/>
<comment type="caution">
    <text evidence="3">The sequence shown here is derived from an EMBL/GenBank/DDBJ whole genome shotgun (WGS) entry which is preliminary data.</text>
</comment>
<feature type="domain" description="LTD" evidence="2">
    <location>
        <begin position="62"/>
        <end position="185"/>
    </location>
</feature>
<sequence length="366" mass="40565">MLCYMKLFKCFQSGDEGSLSVPRTRTNTQILNLQDPGAEDMTEPEGPESVSQSKPSAVVSHDYNQHSSSATGDIRIHEVKPDGKSICLVNMSNDKDIDFSGYALKQQVGGCPVALYRFPPKTMFAAKSYITVYSGCNDVILHQPPTQFVWREQDRWGTGPECTTILCKPNGQAVAWMTAAHRFGDISMETKNVDGLSSDLPTFTRNLNAPQQEMLLLKRQKESPPSLAPPKQPHGNAYCQVHSSYNEKRVKDLGNDNSSNHRQARCQAMAVPDKVPGEPYAGIKGQTMGSSTMRRYTPLNPRSGNVRMNGSITNRVQLNGSERTYKNMDGNIRFGSVSPFNSPQQQEFSRALENKSTLLTTSVQFV</sequence>
<dbReference type="GO" id="GO:0005737">
    <property type="term" value="C:cytoplasm"/>
    <property type="evidence" value="ECO:0007669"/>
    <property type="project" value="TreeGrafter"/>
</dbReference>
<gene>
    <name evidence="3" type="ORF">EB796_022203</name>
</gene>
<reference evidence="3" key="1">
    <citation type="submission" date="2020-06" db="EMBL/GenBank/DDBJ databases">
        <title>Draft genome of Bugula neritina, a colonial animal packing powerful symbionts and potential medicines.</title>
        <authorList>
            <person name="Rayko M."/>
        </authorList>
    </citation>
    <scope>NUCLEOTIDE SEQUENCE [LARGE SCALE GENOMIC DNA]</scope>
    <source>
        <strain evidence="3">Kwan_BN1</strain>
    </source>
</reference>
<keyword evidence="4" id="KW-1185">Reference proteome</keyword>
<accession>A0A7J7J222</accession>
<evidence type="ECO:0000313" key="4">
    <source>
        <dbReference type="Proteomes" id="UP000593567"/>
    </source>
</evidence>
<dbReference type="EMBL" id="VXIV02003225">
    <property type="protein sequence ID" value="KAF6019498.1"/>
    <property type="molecule type" value="Genomic_DNA"/>
</dbReference>
<proteinExistence type="predicted"/>
<dbReference type="Pfam" id="PF00932">
    <property type="entry name" value="LTD"/>
    <property type="match status" value="1"/>
</dbReference>
<feature type="compositionally biased region" description="Acidic residues" evidence="1">
    <location>
        <begin position="37"/>
        <end position="46"/>
    </location>
</feature>
<feature type="region of interest" description="Disordered" evidence="1">
    <location>
        <begin position="16"/>
        <end position="57"/>
    </location>
</feature>
<evidence type="ECO:0000256" key="1">
    <source>
        <dbReference type="SAM" id="MobiDB-lite"/>
    </source>
</evidence>
<dbReference type="AlphaFoldDB" id="A0A7J7J222"/>
<protein>
    <submittedName>
        <fullName evidence="3">LMNTD1</fullName>
    </submittedName>
</protein>
<feature type="compositionally biased region" description="Polar residues" evidence="1">
    <location>
        <begin position="21"/>
        <end position="32"/>
    </location>
</feature>
<dbReference type="SUPFAM" id="SSF74853">
    <property type="entry name" value="Lamin A/C globular tail domain"/>
    <property type="match status" value="1"/>
</dbReference>
<organism evidence="3 4">
    <name type="scientific">Bugula neritina</name>
    <name type="common">Brown bryozoan</name>
    <name type="synonym">Sertularia neritina</name>
    <dbReference type="NCBI Taxonomy" id="10212"/>
    <lineage>
        <taxon>Eukaryota</taxon>
        <taxon>Metazoa</taxon>
        <taxon>Spiralia</taxon>
        <taxon>Lophotrochozoa</taxon>
        <taxon>Bryozoa</taxon>
        <taxon>Gymnolaemata</taxon>
        <taxon>Cheilostomatida</taxon>
        <taxon>Flustrina</taxon>
        <taxon>Buguloidea</taxon>
        <taxon>Bugulidae</taxon>
        <taxon>Bugula</taxon>
    </lineage>
</organism>
<dbReference type="InterPro" id="IPR042840">
    <property type="entry name" value="LMNTD1"/>
</dbReference>
<name>A0A7J7J222_BUGNE</name>
<dbReference type="PANTHER" id="PTHR47012:SF3">
    <property type="entry name" value="LAMIN TAIL DOMAIN CONTAINING 1"/>
    <property type="match status" value="1"/>
</dbReference>
<dbReference type="Gene3D" id="2.60.40.1260">
    <property type="entry name" value="Lamin Tail domain"/>
    <property type="match status" value="1"/>
</dbReference>
<dbReference type="PANTHER" id="PTHR47012">
    <property type="entry name" value="LAMIN TAIL DOMAIN-CONTAINING PROTEIN 1"/>
    <property type="match status" value="1"/>
</dbReference>
<dbReference type="InterPro" id="IPR036415">
    <property type="entry name" value="Lamin_tail_dom_sf"/>
</dbReference>